<keyword evidence="5 17" id="KW-0808">Transferase</keyword>
<comment type="subcellular location">
    <subcellularLocation>
        <location evidence="1">Cytoplasm</location>
    </subcellularLocation>
</comment>
<name>A0A5M3YSQ0_ASPTE</name>
<evidence type="ECO:0000313" key="18">
    <source>
        <dbReference type="Proteomes" id="UP000452235"/>
    </source>
</evidence>
<evidence type="ECO:0000256" key="12">
    <source>
        <dbReference type="ARBA" id="ARBA00039754"/>
    </source>
</evidence>
<comment type="pathway">
    <text evidence="2">Cell wall biogenesis; peptidoglycan biosynthesis.</text>
</comment>
<evidence type="ECO:0000256" key="9">
    <source>
        <dbReference type="ARBA" id="ARBA00023316"/>
    </source>
</evidence>
<keyword evidence="9" id="KW-0961">Cell wall biogenesis/degradation</keyword>
<dbReference type="InterPro" id="IPR001986">
    <property type="entry name" value="Enolpyruvate_Tfrase_dom"/>
</dbReference>
<evidence type="ECO:0000256" key="8">
    <source>
        <dbReference type="ARBA" id="ARBA00023306"/>
    </source>
</evidence>
<evidence type="ECO:0000256" key="3">
    <source>
        <dbReference type="ARBA" id="ARBA00022490"/>
    </source>
</evidence>
<evidence type="ECO:0000256" key="6">
    <source>
        <dbReference type="ARBA" id="ARBA00022960"/>
    </source>
</evidence>
<evidence type="ECO:0000313" key="17">
    <source>
        <dbReference type="EMBL" id="GFF14735.1"/>
    </source>
</evidence>
<keyword evidence="4" id="KW-0132">Cell division</keyword>
<comment type="catalytic activity">
    <reaction evidence="15">
        <text>phosphoenolpyruvate + UDP-N-acetyl-alpha-D-glucosamine = UDP-N-acetyl-3-O-(1-carboxyvinyl)-alpha-D-glucosamine + phosphate</text>
        <dbReference type="Rhea" id="RHEA:18681"/>
        <dbReference type="ChEBI" id="CHEBI:43474"/>
        <dbReference type="ChEBI" id="CHEBI:57705"/>
        <dbReference type="ChEBI" id="CHEBI:58702"/>
        <dbReference type="ChEBI" id="CHEBI:68483"/>
        <dbReference type="EC" id="2.5.1.7"/>
    </reaction>
</comment>
<organism evidence="17 18">
    <name type="scientific">Aspergillus terreus</name>
    <dbReference type="NCBI Taxonomy" id="33178"/>
    <lineage>
        <taxon>Eukaryota</taxon>
        <taxon>Fungi</taxon>
        <taxon>Dikarya</taxon>
        <taxon>Ascomycota</taxon>
        <taxon>Pezizomycotina</taxon>
        <taxon>Eurotiomycetes</taxon>
        <taxon>Eurotiomycetidae</taxon>
        <taxon>Eurotiales</taxon>
        <taxon>Aspergillaceae</taxon>
        <taxon>Aspergillus</taxon>
        <taxon>Aspergillus subgen. Circumdati</taxon>
    </lineage>
</organism>
<dbReference type="GO" id="GO:0008760">
    <property type="term" value="F:UDP-N-acetylglucosamine 1-carboxyvinyltransferase activity"/>
    <property type="evidence" value="ECO:0007669"/>
    <property type="project" value="UniProtKB-EC"/>
</dbReference>
<evidence type="ECO:0000256" key="1">
    <source>
        <dbReference type="ARBA" id="ARBA00004496"/>
    </source>
</evidence>
<dbReference type="HAMAP" id="MF_00111">
    <property type="entry name" value="MurA"/>
    <property type="match status" value="1"/>
</dbReference>
<dbReference type="GO" id="GO:0005737">
    <property type="term" value="C:cytoplasm"/>
    <property type="evidence" value="ECO:0007669"/>
    <property type="project" value="UniProtKB-SubCell"/>
</dbReference>
<dbReference type="VEuPathDB" id="FungiDB:ATEG_00818"/>
<dbReference type="GO" id="GO:0071555">
    <property type="term" value="P:cell wall organization"/>
    <property type="evidence" value="ECO:0007669"/>
    <property type="project" value="UniProtKB-KW"/>
</dbReference>
<reference evidence="17 18" key="1">
    <citation type="submission" date="2020-01" db="EMBL/GenBank/DDBJ databases">
        <title>Aspergillus terreus IFO 6365 whole genome shotgun sequence.</title>
        <authorList>
            <person name="Kanamasa S."/>
            <person name="Takahashi H."/>
        </authorList>
    </citation>
    <scope>NUCLEOTIDE SEQUENCE [LARGE SCALE GENOMIC DNA]</scope>
    <source>
        <strain evidence="17 18">IFO 6365</strain>
    </source>
</reference>
<evidence type="ECO:0000259" key="16">
    <source>
        <dbReference type="Pfam" id="PF00275"/>
    </source>
</evidence>
<keyword evidence="7" id="KW-0573">Peptidoglycan synthesis</keyword>
<dbReference type="InterPro" id="IPR005750">
    <property type="entry name" value="UDP_GlcNAc_COvinyl_MurA"/>
</dbReference>
<evidence type="ECO:0000256" key="15">
    <source>
        <dbReference type="ARBA" id="ARBA00047527"/>
    </source>
</evidence>
<keyword evidence="6" id="KW-0133">Cell shape</keyword>
<dbReference type="NCBIfam" id="TIGR01072">
    <property type="entry name" value="murA"/>
    <property type="match status" value="1"/>
</dbReference>
<dbReference type="EC" id="2.5.1.7" evidence="11"/>
<evidence type="ECO:0000256" key="4">
    <source>
        <dbReference type="ARBA" id="ARBA00022618"/>
    </source>
</evidence>
<dbReference type="Proteomes" id="UP000452235">
    <property type="component" value="Unassembled WGS sequence"/>
</dbReference>
<evidence type="ECO:0000256" key="7">
    <source>
        <dbReference type="ARBA" id="ARBA00022984"/>
    </source>
</evidence>
<sequence>MPRAMTKHIAIEGGHNVTGDIHVSGSKNAGLALLAASLLAAGKSTLEGVPPLSDIASMGHICESLGAVIERTSDSLRIDTTNLGSLDVPDRLTRALRASILTLGPLLARFGFAKLCLPGGCSIGARPIEEHLKGLEKMGADIKVTEGSIEACAPSGIHGATIHMQTPSVTGTMNLMMAACIAFGVTYIYNPAREPEVTDLANCLISMGAMIQGAGSDRITIHGRDRLLTPYKYKVMEDRIEAGTFLILGAMAGNPLTVHNCTSEYHTALLKTLRAVGAQIDISERSIIVRKASRPVAVDIQTGPYPAYPTDLQPQLMALLSIAQGTSRITETIFEERFNQAAGLIAMGADIRLDGQDAVISGVRELSGGMVAATDLRAGASLVIAAIAAKGLTVISGTHYIERGYYGLQSKLRKIGVKVKRLRSFDEGERKVETAQTRVPTLCSKS</sequence>
<dbReference type="Gene3D" id="3.65.10.10">
    <property type="entry name" value="Enolpyruvate transferase domain"/>
    <property type="match status" value="2"/>
</dbReference>
<dbReference type="InterPro" id="IPR050068">
    <property type="entry name" value="MurA_subfamily"/>
</dbReference>
<keyword evidence="3" id="KW-0963">Cytoplasm</keyword>
<dbReference type="PANTHER" id="PTHR43783">
    <property type="entry name" value="UDP-N-ACETYLGLUCOSAMINE 1-CARBOXYVINYLTRANSFERASE"/>
    <property type="match status" value="1"/>
</dbReference>
<evidence type="ECO:0000256" key="14">
    <source>
        <dbReference type="ARBA" id="ARBA00042842"/>
    </source>
</evidence>
<evidence type="ECO:0000256" key="5">
    <source>
        <dbReference type="ARBA" id="ARBA00022679"/>
    </source>
</evidence>
<dbReference type="GO" id="GO:0019277">
    <property type="term" value="P:UDP-N-acetylgalactosamine biosynthetic process"/>
    <property type="evidence" value="ECO:0007669"/>
    <property type="project" value="InterPro"/>
</dbReference>
<keyword evidence="8" id="KW-0131">Cell cycle</keyword>
<evidence type="ECO:0000256" key="11">
    <source>
        <dbReference type="ARBA" id="ARBA00039108"/>
    </source>
</evidence>
<dbReference type="NCBIfam" id="NF006873">
    <property type="entry name" value="PRK09369.1"/>
    <property type="match status" value="1"/>
</dbReference>
<dbReference type="GO" id="GO:0051301">
    <property type="term" value="P:cell division"/>
    <property type="evidence" value="ECO:0007669"/>
    <property type="project" value="UniProtKB-KW"/>
</dbReference>
<dbReference type="InterPro" id="IPR013792">
    <property type="entry name" value="RNA3'P_cycl/enolpyr_Trfase_a/b"/>
</dbReference>
<protein>
    <recommendedName>
        <fullName evidence="12">UDP-N-acetylglucosamine 1-carboxyvinyltransferase</fullName>
        <ecNumber evidence="11">2.5.1.7</ecNumber>
    </recommendedName>
    <alternativeName>
        <fullName evidence="13">Enoylpyruvate transferase</fullName>
    </alternativeName>
    <alternativeName>
        <fullName evidence="14">UDP-N-acetylglucosamine enolpyruvyl transferase</fullName>
    </alternativeName>
</protein>
<dbReference type="PANTHER" id="PTHR43783:SF1">
    <property type="entry name" value="UDP-N-ACETYLGLUCOSAMINE 1-CARBOXYVINYLTRANSFERASE"/>
    <property type="match status" value="1"/>
</dbReference>
<evidence type="ECO:0000256" key="2">
    <source>
        <dbReference type="ARBA" id="ARBA00004752"/>
    </source>
</evidence>
<feature type="domain" description="Enolpyruvate transferase" evidence="16">
    <location>
        <begin position="12"/>
        <end position="411"/>
    </location>
</feature>
<evidence type="ECO:0000256" key="13">
    <source>
        <dbReference type="ARBA" id="ARBA00042443"/>
    </source>
</evidence>
<comment type="similarity">
    <text evidence="10">Belongs to the EPSP synthase family. MurA subfamily.</text>
</comment>
<dbReference type="AlphaFoldDB" id="A0A5M3YSQ0"/>
<dbReference type="EMBL" id="BLJY01000003">
    <property type="protein sequence ID" value="GFF14735.1"/>
    <property type="molecule type" value="Genomic_DNA"/>
</dbReference>
<dbReference type="InterPro" id="IPR036968">
    <property type="entry name" value="Enolpyruvate_Tfrase_sf"/>
</dbReference>
<accession>A0A5M3YSQ0</accession>
<evidence type="ECO:0000256" key="10">
    <source>
        <dbReference type="ARBA" id="ARBA00038367"/>
    </source>
</evidence>
<comment type="caution">
    <text evidence="17">The sequence shown here is derived from an EMBL/GenBank/DDBJ whole genome shotgun (WGS) entry which is preliminary data.</text>
</comment>
<dbReference type="SUPFAM" id="SSF55205">
    <property type="entry name" value="EPT/RTPC-like"/>
    <property type="match status" value="1"/>
</dbReference>
<dbReference type="OrthoDB" id="1718875at2759"/>
<keyword evidence="18" id="KW-1185">Reference proteome</keyword>
<dbReference type="CDD" id="cd01555">
    <property type="entry name" value="UdpNAET"/>
    <property type="match status" value="1"/>
</dbReference>
<gene>
    <name evidence="17" type="ORF">ATEIFO6365_0003080300</name>
</gene>
<dbReference type="GO" id="GO:0008360">
    <property type="term" value="P:regulation of cell shape"/>
    <property type="evidence" value="ECO:0007669"/>
    <property type="project" value="UniProtKB-KW"/>
</dbReference>
<dbReference type="Pfam" id="PF00275">
    <property type="entry name" value="EPSP_synthase"/>
    <property type="match status" value="1"/>
</dbReference>
<proteinExistence type="inferred from homology"/>